<dbReference type="InterPro" id="IPR051851">
    <property type="entry name" value="EFR3_Homologs"/>
</dbReference>
<dbReference type="EMBL" id="LR784765">
    <property type="protein sequence ID" value="CAB3241351.1"/>
    <property type="molecule type" value="mRNA"/>
</dbReference>
<evidence type="ECO:0000313" key="2">
    <source>
        <dbReference type="EMBL" id="CAB3241351.1"/>
    </source>
</evidence>
<comment type="similarity">
    <text evidence="1">Belongs to the EFR3 family.</text>
</comment>
<dbReference type="AlphaFoldDB" id="A0A6F9DB33"/>
<dbReference type="InterPro" id="IPR016024">
    <property type="entry name" value="ARM-type_fold"/>
</dbReference>
<organism evidence="2">
    <name type="scientific">Phallusia mammillata</name>
    <dbReference type="NCBI Taxonomy" id="59560"/>
    <lineage>
        <taxon>Eukaryota</taxon>
        <taxon>Metazoa</taxon>
        <taxon>Chordata</taxon>
        <taxon>Tunicata</taxon>
        <taxon>Ascidiacea</taxon>
        <taxon>Phlebobranchia</taxon>
        <taxon>Ascidiidae</taxon>
        <taxon>Phallusia</taxon>
    </lineage>
</organism>
<sequence>MASCSCCPAFRPRYKRLVDNIFPSVQSEGLVRSEMEKLTYYAVSAPEKLDRIGDYLARRLTRDIARKRDQSVFVAMEALNQLLLACHAQQINLFVESFLKMVATLLESDNYNFQALGTNSFEKFSKIEEDTASYHRRYDFFVSKFSAMCHSNEENLSIRRKIQLHGVHGLRGVIRKTVSDELQVNIWEKQHMDKIIPSLLYSMQNSQEKNPSDAASDVEQPSTLAEESLRELLSRAAFSNVSAAIYPALAHMDNHELWAPDNSFAIKSFKIIMYSIQGQYSHVIVKLLLDHIDTHDNNDQPIRASILKVLCAIVPIPASTAIGPSVIDVFNRLSQHLRISAESTNQKTFQTALIETTGVLSSVVPDYQKLEAMSFYINRALEAISDHDLREATTADLNYSSLLLQCIQQISKTYRINTLSSLSSSLLEPLLKITLNVGPNDRLIAQNVLLVLLDKNNNRTKLKLVNSESDIDQLGLVSSTASKQDCEFLDQRLHSIYLWLYECFTLEDNSTDNFQALYKLVSVLCLSVMSADVILELCRIVLAAQNSVVENSGESFQVDSNQQTMQLLSSTAACILVLAHLSAVPEFQHYANQVMLERNSVAPQIMPSFTPGRKRLNNTLLDSSSLSKIVFSSTLISDSLRGRGGFNVEKLSQPLASYQIDTVSADGHRGPVDIESINIEFPINKEAPSMTAVGVKPVEAITYQYFKQLLNKPPISRKEQIEINSKVAEHIKSVPFEQLMAERPPDPCVITRNWINQVREAEDFTTEDDDGLDALHFPSIYAY</sequence>
<dbReference type="GO" id="GO:0005886">
    <property type="term" value="C:plasma membrane"/>
    <property type="evidence" value="ECO:0007669"/>
    <property type="project" value="TreeGrafter"/>
</dbReference>
<name>A0A6F9DB33_9ASCI</name>
<proteinExistence type="evidence at transcript level"/>
<dbReference type="Pfam" id="PF21052">
    <property type="entry name" value="EFR3_ARM"/>
    <property type="match status" value="1"/>
</dbReference>
<dbReference type="InterPro" id="IPR049152">
    <property type="entry name" value="EFR3-like_ARM"/>
</dbReference>
<evidence type="ECO:0000256" key="1">
    <source>
        <dbReference type="ARBA" id="ARBA00010216"/>
    </source>
</evidence>
<dbReference type="PANTHER" id="PTHR12444:SF8">
    <property type="entry name" value="PROTEIN EFR3 HOMOLOG CMP44E"/>
    <property type="match status" value="1"/>
</dbReference>
<protein>
    <submittedName>
        <fullName evidence="2">Protein EFR3 homolog B-like</fullName>
    </submittedName>
</protein>
<gene>
    <name evidence="2" type="primary">Efr3b</name>
</gene>
<accession>A0A6F9DB33</accession>
<dbReference type="PANTHER" id="PTHR12444">
    <property type="entry name" value="PROTEIN EFR3 HOMOLOG CMP44E"/>
    <property type="match status" value="1"/>
</dbReference>
<dbReference type="GO" id="GO:0072659">
    <property type="term" value="P:protein localization to plasma membrane"/>
    <property type="evidence" value="ECO:0007669"/>
    <property type="project" value="TreeGrafter"/>
</dbReference>
<dbReference type="SUPFAM" id="SSF48371">
    <property type="entry name" value="ARM repeat"/>
    <property type="match status" value="1"/>
</dbReference>
<reference evidence="2" key="1">
    <citation type="submission" date="2020-04" db="EMBL/GenBank/DDBJ databases">
        <authorList>
            <person name="Neveu A P."/>
        </authorList>
    </citation>
    <scope>NUCLEOTIDE SEQUENCE</scope>
    <source>
        <tissue evidence="2">Whole embryo</tissue>
    </source>
</reference>